<feature type="region of interest" description="Disordered" evidence="7">
    <location>
        <begin position="1"/>
        <end position="33"/>
    </location>
</feature>
<dbReference type="STRING" id="28094.SAMN06295900_11644"/>
<keyword evidence="4" id="KW-0560">Oxidoreductase</keyword>
<feature type="region of interest" description="Disordered" evidence="7">
    <location>
        <begin position="154"/>
        <end position="182"/>
    </location>
</feature>
<keyword evidence="5" id="KW-0408">Iron</keyword>
<dbReference type="Proteomes" id="UP000192911">
    <property type="component" value="Unassembled WGS sequence"/>
</dbReference>
<dbReference type="Pfam" id="PF03460">
    <property type="entry name" value="NIR_SIR_ferr"/>
    <property type="match status" value="2"/>
</dbReference>
<evidence type="ECO:0000313" key="11">
    <source>
        <dbReference type="Proteomes" id="UP000192911"/>
    </source>
</evidence>
<evidence type="ECO:0000256" key="6">
    <source>
        <dbReference type="ARBA" id="ARBA00023014"/>
    </source>
</evidence>
<protein>
    <submittedName>
        <fullName evidence="10">Precorrin-3B synthase</fullName>
    </submittedName>
</protein>
<feature type="domain" description="Nitrite/Sulfite reductase ferredoxin-like" evidence="9">
    <location>
        <begin position="88"/>
        <end position="148"/>
    </location>
</feature>
<evidence type="ECO:0000256" key="3">
    <source>
        <dbReference type="ARBA" id="ARBA00022723"/>
    </source>
</evidence>
<feature type="domain" description="Nitrite/sulphite reductase 4Fe-4S" evidence="8">
    <location>
        <begin position="190"/>
        <end position="334"/>
    </location>
</feature>
<dbReference type="EMBL" id="FXAH01000016">
    <property type="protein sequence ID" value="SMF70246.1"/>
    <property type="molecule type" value="Genomic_DNA"/>
</dbReference>
<dbReference type="InterPro" id="IPR006067">
    <property type="entry name" value="NO2/SO3_Rdtase_4Fe4S_dom"/>
</dbReference>
<keyword evidence="2" id="KW-0349">Heme</keyword>
<keyword evidence="6" id="KW-0411">Iron-sulfur</keyword>
<evidence type="ECO:0000256" key="7">
    <source>
        <dbReference type="SAM" id="MobiDB-lite"/>
    </source>
</evidence>
<evidence type="ECO:0000259" key="9">
    <source>
        <dbReference type="Pfam" id="PF03460"/>
    </source>
</evidence>
<dbReference type="Gene3D" id="3.90.480.10">
    <property type="entry name" value="Sulfite Reductase Hemoprotein,Domain 2"/>
    <property type="match status" value="2"/>
</dbReference>
<evidence type="ECO:0000256" key="5">
    <source>
        <dbReference type="ARBA" id="ARBA00023004"/>
    </source>
</evidence>
<dbReference type="InterPro" id="IPR005117">
    <property type="entry name" value="NiRdtase/SiRdtase_haem-b_fer"/>
</dbReference>
<dbReference type="SUPFAM" id="SSF56014">
    <property type="entry name" value="Nitrite and sulphite reductase 4Fe-4S domain-like"/>
    <property type="match status" value="2"/>
</dbReference>
<dbReference type="Pfam" id="PF01077">
    <property type="entry name" value="NIR_SIR"/>
    <property type="match status" value="1"/>
</dbReference>
<dbReference type="GO" id="GO:0046872">
    <property type="term" value="F:metal ion binding"/>
    <property type="evidence" value="ECO:0007669"/>
    <property type="project" value="UniProtKB-KW"/>
</dbReference>
<name>A0A1X7GIE1_TRICW</name>
<gene>
    <name evidence="10" type="ORF">SAMN06295900_11644</name>
</gene>
<dbReference type="GO" id="GO:0051539">
    <property type="term" value="F:4 iron, 4 sulfur cluster binding"/>
    <property type="evidence" value="ECO:0007669"/>
    <property type="project" value="UniProtKB-KW"/>
</dbReference>
<dbReference type="Gene3D" id="3.30.413.10">
    <property type="entry name" value="Sulfite Reductase Hemoprotein, domain 1"/>
    <property type="match status" value="2"/>
</dbReference>
<dbReference type="InterPro" id="IPR051329">
    <property type="entry name" value="NIR_SIR_4Fe-4S"/>
</dbReference>
<dbReference type="NCBIfam" id="TIGR02435">
    <property type="entry name" value="CobG"/>
    <property type="match status" value="1"/>
</dbReference>
<keyword evidence="1" id="KW-0004">4Fe-4S</keyword>
<evidence type="ECO:0000256" key="2">
    <source>
        <dbReference type="ARBA" id="ARBA00022617"/>
    </source>
</evidence>
<evidence type="ECO:0000313" key="10">
    <source>
        <dbReference type="EMBL" id="SMF70246.1"/>
    </source>
</evidence>
<accession>A0A1X7GIE1</accession>
<sequence>MRHWPSSRRTGKAGAGRRPASQETCRPKLSRKPIPGGVNRCRVLLSGRRAEPLRDATVRRAHDLLNQDPSFIVRPSACPALARIVAARDGGLCRIKLPGGELSAAQAVAVADAARAHASGVIELTNRANLQLRGVRPGQERALVARLLDAGLGPLRPDGTSTAGAHAGPDERGPEGGEGQEGLGARLAAADDVRNVMTSPTAGRDEASIVDTRPLAAELLALLQSEPRFASLSPKFAVLLDGGERLAAVDHPHDVWLCAMPPDAGEPLYAFGLAGQPSTPADYALGAVSHANAAAFVRALLHTFLDLAGPDETRMRHVLNRHGLDAVLHRLALRFDGPLRRGVDISAWRRDRADASLRFGTHRQKQAGRWYVGGQPPLGRIDSSTLHALAQLASVHGNGTLRITPWQGVLLPDIAEQAVPPLETGLDTLGFIRDAGHPLARLIACAGSSGCAKSLADTKADALSLARSLPASVHVHLTGCIRSCAAAHCAPYTLLAVAPGRYDLHRREDASPAAPHRGGADCAHRFGTRIASHLTIDEAADRLRAADQPHPNHA</sequence>
<dbReference type="AlphaFoldDB" id="A0A1X7GIE1"/>
<feature type="compositionally biased region" description="Basic residues" evidence="7">
    <location>
        <begin position="1"/>
        <end position="11"/>
    </location>
</feature>
<keyword evidence="11" id="KW-1185">Reference proteome</keyword>
<dbReference type="GO" id="GO:0020037">
    <property type="term" value="F:heme binding"/>
    <property type="evidence" value="ECO:0007669"/>
    <property type="project" value="InterPro"/>
</dbReference>
<dbReference type="InterPro" id="IPR045854">
    <property type="entry name" value="NO2/SO3_Rdtase_4Fe4S_sf"/>
</dbReference>
<evidence type="ECO:0000256" key="4">
    <source>
        <dbReference type="ARBA" id="ARBA00023002"/>
    </source>
</evidence>
<dbReference type="GO" id="GO:0016491">
    <property type="term" value="F:oxidoreductase activity"/>
    <property type="evidence" value="ECO:0007669"/>
    <property type="project" value="UniProtKB-KW"/>
</dbReference>
<dbReference type="PANTHER" id="PTHR32439:SF9">
    <property type="entry name" value="BLR3264 PROTEIN"/>
    <property type="match status" value="1"/>
</dbReference>
<proteinExistence type="predicted"/>
<reference evidence="11" key="1">
    <citation type="submission" date="2017-04" db="EMBL/GenBank/DDBJ databases">
        <authorList>
            <person name="Varghese N."/>
            <person name="Submissions S."/>
        </authorList>
    </citation>
    <scope>NUCLEOTIDE SEQUENCE [LARGE SCALE GENOMIC DNA]</scope>
    <source>
        <strain evidence="11">Ballard 720</strain>
    </source>
</reference>
<feature type="domain" description="Nitrite/Sulfite reductase ferredoxin-like" evidence="9">
    <location>
        <begin position="362"/>
        <end position="426"/>
    </location>
</feature>
<dbReference type="InterPro" id="IPR036136">
    <property type="entry name" value="Nit/Sulf_reduc_fer-like_dom_sf"/>
</dbReference>
<dbReference type="SUPFAM" id="SSF55124">
    <property type="entry name" value="Nitrite/Sulfite reductase N-terminal domain-like"/>
    <property type="match status" value="2"/>
</dbReference>
<organism evidence="10 11">
    <name type="scientific">Trinickia caryophylli</name>
    <name type="common">Paraburkholderia caryophylli</name>
    <dbReference type="NCBI Taxonomy" id="28094"/>
    <lineage>
        <taxon>Bacteria</taxon>
        <taxon>Pseudomonadati</taxon>
        <taxon>Pseudomonadota</taxon>
        <taxon>Betaproteobacteria</taxon>
        <taxon>Burkholderiales</taxon>
        <taxon>Burkholderiaceae</taxon>
        <taxon>Trinickia</taxon>
    </lineage>
</organism>
<keyword evidence="3" id="KW-0479">Metal-binding</keyword>
<evidence type="ECO:0000259" key="8">
    <source>
        <dbReference type="Pfam" id="PF01077"/>
    </source>
</evidence>
<evidence type="ECO:0000256" key="1">
    <source>
        <dbReference type="ARBA" id="ARBA00022485"/>
    </source>
</evidence>
<dbReference type="InterPro" id="IPR012798">
    <property type="entry name" value="Cbl_synth_CobG-like"/>
</dbReference>
<dbReference type="PANTHER" id="PTHR32439">
    <property type="entry name" value="FERREDOXIN--NITRITE REDUCTASE, CHLOROPLASTIC"/>
    <property type="match status" value="1"/>
</dbReference>